<dbReference type="PANTHER" id="PTHR46558:SF11">
    <property type="entry name" value="HTH-TYPE TRANSCRIPTIONAL REGULATOR XRE"/>
    <property type="match status" value="1"/>
</dbReference>
<reference evidence="3 4" key="1">
    <citation type="submission" date="2020-12" db="EMBL/GenBank/DDBJ databases">
        <title>Whole genome sequencing of Lactobacillus plantarum PC518.</title>
        <authorList>
            <person name="Guo Q."/>
        </authorList>
    </citation>
    <scope>NUCLEOTIDE SEQUENCE [LARGE SCALE GENOMIC DNA]</scope>
    <source>
        <strain evidence="3 4">PC518</strain>
    </source>
</reference>
<sequence length="72" mass="8463">MKTRIRELRRFYGYNQTELARSIGKTMQAVSKYELDQVEPNIATLIKMANLFNVTIDYLVKRSDYINVNSTK</sequence>
<gene>
    <name evidence="3" type="ORF">JH395_12810</name>
</gene>
<evidence type="ECO:0000259" key="2">
    <source>
        <dbReference type="PROSITE" id="PS50943"/>
    </source>
</evidence>
<evidence type="ECO:0000256" key="1">
    <source>
        <dbReference type="ARBA" id="ARBA00023125"/>
    </source>
</evidence>
<dbReference type="RefSeq" id="WP_198073272.1">
    <property type="nucleotide sequence ID" value="NZ_CP065802.1"/>
</dbReference>
<dbReference type="InterPro" id="IPR001387">
    <property type="entry name" value="Cro/C1-type_HTH"/>
</dbReference>
<organism evidence="3 4">
    <name type="scientific">Lactiplantibacillus plantarum</name>
    <name type="common">Lactobacillus plantarum</name>
    <dbReference type="NCBI Taxonomy" id="1590"/>
    <lineage>
        <taxon>Bacteria</taxon>
        <taxon>Bacillati</taxon>
        <taxon>Bacillota</taxon>
        <taxon>Bacilli</taxon>
        <taxon>Lactobacillales</taxon>
        <taxon>Lactobacillaceae</taxon>
        <taxon>Lactiplantibacillus</taxon>
    </lineage>
</organism>
<dbReference type="InterPro" id="IPR010982">
    <property type="entry name" value="Lambda_DNA-bd_dom_sf"/>
</dbReference>
<proteinExistence type="predicted"/>
<dbReference type="PANTHER" id="PTHR46558">
    <property type="entry name" value="TRACRIPTIONAL REGULATORY PROTEIN-RELATED-RELATED"/>
    <property type="match status" value="1"/>
</dbReference>
<dbReference type="GO" id="GO:0003677">
    <property type="term" value="F:DNA binding"/>
    <property type="evidence" value="ECO:0007669"/>
    <property type="project" value="UniProtKB-KW"/>
</dbReference>
<dbReference type="PROSITE" id="PS50943">
    <property type="entry name" value="HTH_CROC1"/>
    <property type="match status" value="1"/>
</dbReference>
<dbReference type="SMART" id="SM00530">
    <property type="entry name" value="HTH_XRE"/>
    <property type="match status" value="1"/>
</dbReference>
<keyword evidence="1" id="KW-0238">DNA-binding</keyword>
<dbReference type="CDD" id="cd00093">
    <property type="entry name" value="HTH_XRE"/>
    <property type="match status" value="1"/>
</dbReference>
<accession>A0AAX1K971</accession>
<name>A0AAX1K971_LACPN</name>
<dbReference type="Gene3D" id="1.10.260.40">
    <property type="entry name" value="lambda repressor-like DNA-binding domains"/>
    <property type="match status" value="1"/>
</dbReference>
<feature type="domain" description="HTH cro/C1-type" evidence="2">
    <location>
        <begin position="5"/>
        <end position="59"/>
    </location>
</feature>
<protein>
    <submittedName>
        <fullName evidence="3">Helix-turn-helix transcriptional regulator</fullName>
    </submittedName>
</protein>
<evidence type="ECO:0000313" key="3">
    <source>
        <dbReference type="EMBL" id="QQM60594.1"/>
    </source>
</evidence>
<dbReference type="Proteomes" id="UP000595466">
    <property type="component" value="Chromosome"/>
</dbReference>
<dbReference type="SUPFAM" id="SSF47413">
    <property type="entry name" value="lambda repressor-like DNA-binding domains"/>
    <property type="match status" value="1"/>
</dbReference>
<dbReference type="AlphaFoldDB" id="A0AAX1K971"/>
<evidence type="ECO:0000313" key="4">
    <source>
        <dbReference type="Proteomes" id="UP000595466"/>
    </source>
</evidence>
<dbReference type="Pfam" id="PF01381">
    <property type="entry name" value="HTH_3"/>
    <property type="match status" value="1"/>
</dbReference>
<dbReference type="EMBL" id="CP066817">
    <property type="protein sequence ID" value="QQM60594.1"/>
    <property type="molecule type" value="Genomic_DNA"/>
</dbReference>